<name>A0A7W9BSG9_9SPHN</name>
<evidence type="ECO:0000313" key="5">
    <source>
        <dbReference type="Proteomes" id="UP000546701"/>
    </source>
</evidence>
<keyword evidence="1" id="KW-1133">Transmembrane helix</keyword>
<dbReference type="Gene3D" id="3.30.70.270">
    <property type="match status" value="1"/>
</dbReference>
<feature type="transmembrane region" description="Helical" evidence="1">
    <location>
        <begin position="171"/>
        <end position="189"/>
    </location>
</feature>
<gene>
    <name evidence="4" type="ORF">FHS99_001806</name>
</gene>
<dbReference type="SUPFAM" id="SSF141868">
    <property type="entry name" value="EAL domain-like"/>
    <property type="match status" value="1"/>
</dbReference>
<feature type="transmembrane region" description="Helical" evidence="1">
    <location>
        <begin position="57"/>
        <end position="77"/>
    </location>
</feature>
<keyword evidence="1" id="KW-0472">Membrane</keyword>
<dbReference type="InterPro" id="IPR035919">
    <property type="entry name" value="EAL_sf"/>
</dbReference>
<dbReference type="PROSITE" id="PS50887">
    <property type="entry name" value="GGDEF"/>
    <property type="match status" value="1"/>
</dbReference>
<feature type="domain" description="GGDEF" evidence="3">
    <location>
        <begin position="253"/>
        <end position="387"/>
    </location>
</feature>
<evidence type="ECO:0000259" key="2">
    <source>
        <dbReference type="PROSITE" id="PS50883"/>
    </source>
</evidence>
<dbReference type="CDD" id="cd01948">
    <property type="entry name" value="EAL"/>
    <property type="match status" value="1"/>
</dbReference>
<evidence type="ECO:0000259" key="3">
    <source>
        <dbReference type="PROSITE" id="PS50887"/>
    </source>
</evidence>
<dbReference type="InterPro" id="IPR000160">
    <property type="entry name" value="GGDEF_dom"/>
</dbReference>
<dbReference type="InterPro" id="IPR029787">
    <property type="entry name" value="Nucleotide_cyclase"/>
</dbReference>
<dbReference type="PROSITE" id="PS50883">
    <property type="entry name" value="EAL"/>
    <property type="match status" value="1"/>
</dbReference>
<dbReference type="InterPro" id="IPR043128">
    <property type="entry name" value="Rev_trsase/Diguanyl_cyclase"/>
</dbReference>
<protein>
    <submittedName>
        <fullName evidence="4">Diguanylate cyclase (GGDEF)-like protein</fullName>
    </submittedName>
</protein>
<dbReference type="InterPro" id="IPR001633">
    <property type="entry name" value="EAL_dom"/>
</dbReference>
<keyword evidence="1" id="KW-0812">Transmembrane</keyword>
<comment type="caution">
    <text evidence="4">The sequence shown here is derived from an EMBL/GenBank/DDBJ whole genome shotgun (WGS) entry which is preliminary data.</text>
</comment>
<keyword evidence="5" id="KW-1185">Reference proteome</keyword>
<dbReference type="SMART" id="SM00052">
    <property type="entry name" value="EAL"/>
    <property type="match status" value="1"/>
</dbReference>
<dbReference type="NCBIfam" id="TIGR00254">
    <property type="entry name" value="GGDEF"/>
    <property type="match status" value="1"/>
</dbReference>
<evidence type="ECO:0000256" key="1">
    <source>
        <dbReference type="SAM" id="Phobius"/>
    </source>
</evidence>
<dbReference type="SMART" id="SM00267">
    <property type="entry name" value="GGDEF"/>
    <property type="match status" value="1"/>
</dbReference>
<dbReference type="SUPFAM" id="SSF55073">
    <property type="entry name" value="Nucleotide cyclase"/>
    <property type="match status" value="1"/>
</dbReference>
<sequence length="654" mass="72197">MFERLPLIRSRRVPASNEFVLEQYRALRRQIPLMYALMFINVLFLGIATFHDVPFGMSFGIPVLLSVAIFARAFLWLRRRAVTPEPHMVRRYLRGTIVTAAVLSIIFGSWGAVLFSEADQFRSVSIALYVFVGAISCCFCLQALPIAGYLVVLFGVVPVTVRLLVSSDWSLFSVGANFLIVAFLILRTLSTSHAGFKRVLSAQADMLVEQQRAQAAERVAQDLAYRDPLTGLANRRALRERLDQRLGGEEPAERLYLFLLDLDLFKVVNDTYGHCVGDCLLEAVAQRLTAIVGATGQVYRLGGDEFAVTLECLGAGDDMATALADRLIRDMAAPFPIDRYSHRIGVSIGISCFPAHASDPNALLQQADIAMYDAKSCGRARHRLFGPGMIEQLAARTLTERHMRADFGTRAFHPHYQPIVDLASGRIVGFEMLARWTRADGTMIEPNRFIPIIEECGLIDLLMLHLLEQVCIDAKHWPADLTIAINVSPVQFRDGGLSDKILAVLARQGFPARRINVEITENALISDPAAAERIVNVLRCHGVSLALDDFGTGYSSIQHLRMLPFDKLKIDRSFVGNIDTDDDANRMVAAIIGLAKSLGLKVVAEGVESASVRDRLCELGCHEAQGYFLGVPMDARQTGSKLSHTLLVGEARCP</sequence>
<reference evidence="4 5" key="1">
    <citation type="submission" date="2020-08" db="EMBL/GenBank/DDBJ databases">
        <title>Genomic Encyclopedia of Type Strains, Phase IV (KMG-IV): sequencing the most valuable type-strain genomes for metagenomic binning, comparative biology and taxonomic classification.</title>
        <authorList>
            <person name="Goeker M."/>
        </authorList>
    </citation>
    <scope>NUCLEOTIDE SEQUENCE [LARGE SCALE GENOMIC DNA]</scope>
    <source>
        <strain evidence="4 5">DSM 103336</strain>
    </source>
</reference>
<feature type="transmembrane region" description="Helical" evidence="1">
    <location>
        <begin position="97"/>
        <end position="115"/>
    </location>
</feature>
<evidence type="ECO:0000313" key="4">
    <source>
        <dbReference type="EMBL" id="MBB5729321.1"/>
    </source>
</evidence>
<dbReference type="Proteomes" id="UP000546701">
    <property type="component" value="Unassembled WGS sequence"/>
</dbReference>
<feature type="domain" description="EAL" evidence="2">
    <location>
        <begin position="396"/>
        <end position="646"/>
    </location>
</feature>
<feature type="transmembrane region" description="Helical" evidence="1">
    <location>
        <begin position="33"/>
        <end position="51"/>
    </location>
</feature>
<dbReference type="InterPro" id="IPR052155">
    <property type="entry name" value="Biofilm_reg_signaling"/>
</dbReference>
<dbReference type="EMBL" id="JACIJR010000004">
    <property type="protein sequence ID" value="MBB5729321.1"/>
    <property type="molecule type" value="Genomic_DNA"/>
</dbReference>
<dbReference type="RefSeq" id="WP_157175468.1">
    <property type="nucleotide sequence ID" value="NZ_BMJP01000001.1"/>
</dbReference>
<dbReference type="Pfam" id="PF00990">
    <property type="entry name" value="GGDEF"/>
    <property type="match status" value="1"/>
</dbReference>
<dbReference type="CDD" id="cd01949">
    <property type="entry name" value="GGDEF"/>
    <property type="match status" value="1"/>
</dbReference>
<dbReference type="Gene3D" id="3.20.20.450">
    <property type="entry name" value="EAL domain"/>
    <property type="match status" value="1"/>
</dbReference>
<feature type="transmembrane region" description="Helical" evidence="1">
    <location>
        <begin position="121"/>
        <end position="141"/>
    </location>
</feature>
<dbReference type="PANTHER" id="PTHR44757:SF2">
    <property type="entry name" value="BIOFILM ARCHITECTURE MAINTENANCE PROTEIN MBAA"/>
    <property type="match status" value="1"/>
</dbReference>
<dbReference type="AlphaFoldDB" id="A0A7W9BSG9"/>
<dbReference type="PANTHER" id="PTHR44757">
    <property type="entry name" value="DIGUANYLATE CYCLASE DGCP"/>
    <property type="match status" value="1"/>
</dbReference>
<dbReference type="Pfam" id="PF00563">
    <property type="entry name" value="EAL"/>
    <property type="match status" value="1"/>
</dbReference>
<dbReference type="OrthoDB" id="9814202at2"/>
<organism evidence="4 5">
    <name type="scientific">Sphingomonas prati</name>
    <dbReference type="NCBI Taxonomy" id="1843237"/>
    <lineage>
        <taxon>Bacteria</taxon>
        <taxon>Pseudomonadati</taxon>
        <taxon>Pseudomonadota</taxon>
        <taxon>Alphaproteobacteria</taxon>
        <taxon>Sphingomonadales</taxon>
        <taxon>Sphingomonadaceae</taxon>
        <taxon>Sphingomonas</taxon>
    </lineage>
</organism>
<accession>A0A7W9BSG9</accession>
<proteinExistence type="predicted"/>